<proteinExistence type="predicted"/>
<evidence type="ECO:0000313" key="1">
    <source>
        <dbReference type="EMBL" id="KAK0498203.1"/>
    </source>
</evidence>
<accession>A0AA39QB11</accession>
<protein>
    <submittedName>
        <fullName evidence="1">Uncharacterized protein</fullName>
    </submittedName>
</protein>
<dbReference type="AlphaFoldDB" id="A0AA39QB11"/>
<keyword evidence="2" id="KW-1185">Reference proteome</keyword>
<reference evidence="1" key="1">
    <citation type="submission" date="2023-06" db="EMBL/GenBank/DDBJ databases">
        <authorList>
            <consortium name="Lawrence Berkeley National Laboratory"/>
            <person name="Ahrendt S."/>
            <person name="Sahu N."/>
            <person name="Indic B."/>
            <person name="Wong-Bajracharya J."/>
            <person name="Merenyi Z."/>
            <person name="Ke H.-M."/>
            <person name="Monk M."/>
            <person name="Kocsube S."/>
            <person name="Drula E."/>
            <person name="Lipzen A."/>
            <person name="Balint B."/>
            <person name="Henrissat B."/>
            <person name="Andreopoulos B."/>
            <person name="Martin F.M."/>
            <person name="Harder C.B."/>
            <person name="Rigling D."/>
            <person name="Ford K.L."/>
            <person name="Foster G.D."/>
            <person name="Pangilinan J."/>
            <person name="Papanicolaou A."/>
            <person name="Barry K."/>
            <person name="LaButti K."/>
            <person name="Viragh M."/>
            <person name="Koriabine M."/>
            <person name="Yan M."/>
            <person name="Riley R."/>
            <person name="Champramary S."/>
            <person name="Plett K.L."/>
            <person name="Tsai I.J."/>
            <person name="Slot J."/>
            <person name="Sipos G."/>
            <person name="Plett J."/>
            <person name="Nagy L.G."/>
            <person name="Grigoriev I.V."/>
        </authorList>
    </citation>
    <scope>NUCLEOTIDE SEQUENCE</scope>
    <source>
        <strain evidence="1">HWK02</strain>
    </source>
</reference>
<name>A0AA39QB11_9AGAR</name>
<organism evidence="1 2">
    <name type="scientific">Armillaria luteobubalina</name>
    <dbReference type="NCBI Taxonomy" id="153913"/>
    <lineage>
        <taxon>Eukaryota</taxon>
        <taxon>Fungi</taxon>
        <taxon>Dikarya</taxon>
        <taxon>Basidiomycota</taxon>
        <taxon>Agaricomycotina</taxon>
        <taxon>Agaricomycetes</taxon>
        <taxon>Agaricomycetidae</taxon>
        <taxon>Agaricales</taxon>
        <taxon>Marasmiineae</taxon>
        <taxon>Physalacriaceae</taxon>
        <taxon>Armillaria</taxon>
    </lineage>
</organism>
<sequence>GQAMQGERAEIPVPFVCGQHYSLVAAMTKKGYLAARVVPGSLDSFEFYDFIMEEVVHHSYFNFLPACFLTICRHHI</sequence>
<gene>
    <name evidence="1" type="ORF">EDD18DRAFT_1071989</name>
</gene>
<dbReference type="EMBL" id="JAUEPU010000011">
    <property type="protein sequence ID" value="KAK0498203.1"/>
    <property type="molecule type" value="Genomic_DNA"/>
</dbReference>
<feature type="non-terminal residue" evidence="1">
    <location>
        <position position="1"/>
    </location>
</feature>
<evidence type="ECO:0000313" key="2">
    <source>
        <dbReference type="Proteomes" id="UP001175228"/>
    </source>
</evidence>
<dbReference type="Proteomes" id="UP001175228">
    <property type="component" value="Unassembled WGS sequence"/>
</dbReference>
<comment type="caution">
    <text evidence="1">The sequence shown here is derived from an EMBL/GenBank/DDBJ whole genome shotgun (WGS) entry which is preliminary data.</text>
</comment>